<evidence type="ECO:0000256" key="1">
    <source>
        <dbReference type="SAM" id="Phobius"/>
    </source>
</evidence>
<reference evidence="3" key="1">
    <citation type="submission" date="2020-09" db="EMBL/GenBank/DDBJ databases">
        <title>Bacillus faecalis sp. nov., a moderately halophilic bacterium isolated from cow faeces.</title>
        <authorList>
            <person name="Jiang L."/>
            <person name="Lee J."/>
        </authorList>
    </citation>
    <scope>NUCLEOTIDE SEQUENCE</scope>
    <source>
        <strain evidence="3">AGMB 02131</strain>
    </source>
</reference>
<dbReference type="Gene3D" id="3.30.310.160">
    <property type="entry name" value="YycH protein, domain 2"/>
    <property type="match status" value="1"/>
</dbReference>
<dbReference type="EMBL" id="JACXSI010000052">
    <property type="protein sequence ID" value="MBD3110005.1"/>
    <property type="molecule type" value="Genomic_DNA"/>
</dbReference>
<evidence type="ECO:0000313" key="4">
    <source>
        <dbReference type="Proteomes" id="UP000602076"/>
    </source>
</evidence>
<dbReference type="InterPro" id="IPR009996">
    <property type="entry name" value="YycH"/>
</dbReference>
<feature type="transmembrane region" description="Helical" evidence="1">
    <location>
        <begin position="9"/>
        <end position="26"/>
    </location>
</feature>
<dbReference type="InterPro" id="IPR042274">
    <property type="entry name" value="YycH/YycI_2"/>
</dbReference>
<protein>
    <recommendedName>
        <fullName evidence="2">Regulatory protein YycH domain-containing protein</fullName>
    </recommendedName>
</protein>
<organism evidence="3 4">
    <name type="scientific">Peribacillus faecalis</name>
    <dbReference type="NCBI Taxonomy" id="2772559"/>
    <lineage>
        <taxon>Bacteria</taxon>
        <taxon>Bacillati</taxon>
        <taxon>Bacillota</taxon>
        <taxon>Bacilli</taxon>
        <taxon>Bacillales</taxon>
        <taxon>Bacillaceae</taxon>
        <taxon>Peribacillus</taxon>
    </lineage>
</organism>
<keyword evidence="1" id="KW-0812">Transmembrane</keyword>
<proteinExistence type="predicted"/>
<gene>
    <name evidence="3" type="ORF">IEO70_16820</name>
</gene>
<keyword evidence="1" id="KW-0472">Membrane</keyword>
<dbReference type="AlphaFoldDB" id="A0A927D1T6"/>
<name>A0A927D1T6_9BACI</name>
<dbReference type="Pfam" id="PF07435">
    <property type="entry name" value="YycH"/>
    <property type="match status" value="1"/>
</dbReference>
<dbReference type="Proteomes" id="UP000602076">
    <property type="component" value="Unassembled WGS sequence"/>
</dbReference>
<feature type="domain" description="Regulatory protein YycH" evidence="2">
    <location>
        <begin position="4"/>
        <end position="441"/>
    </location>
</feature>
<accession>A0A927D1T6</accession>
<evidence type="ECO:0000259" key="2">
    <source>
        <dbReference type="Pfam" id="PF07435"/>
    </source>
</evidence>
<dbReference type="RefSeq" id="WP_190999542.1">
    <property type="nucleotide sequence ID" value="NZ_JACXSI010000052.1"/>
</dbReference>
<dbReference type="CDD" id="cd15787">
    <property type="entry name" value="YycH_N"/>
    <property type="match status" value="1"/>
</dbReference>
<keyword evidence="1" id="KW-1133">Transmembrane helix</keyword>
<dbReference type="Gene3D" id="3.10.450.310">
    <property type="match status" value="1"/>
</dbReference>
<sequence>MSKEGLKSIFLTALVILSLFLTWNIWTYSPNFDEINQPQYMEDVTISNKQEIASIVQPVQILYHFDGKHYGSSSESVLGDVMNLVTSWSFSNFEDLSLEYSSQELQNIIKKNGSNEILFADEVPLLLYKKVINIEDRELPDVEFDRILIRAISDNSTFSPVYFINTSAESVYRMNTETSNVKELAEAIGAVYETFQPFSLIEVTEGKSFYLPSTELKINGYKYYTELLDEREFRDALFEDPKLVRQTPTSRGKEYTDGLREMTVNTDIMMLNYIVPSKKESVKVPSSDLLNRSIQFVNEHAGWEENYRFAEMDTDKQEVIFRLYTDGLPVFNSAGMSEIIQVWTQEEIYSYDRPFFTMNFPVPPGTKEVTVPSGEKAVEQLLSLKDFQVNLLEGLAIGYGMTRDSTDSRLITLEPAWHYKYNGVWRALMPTAVEGVTDGLE</sequence>
<keyword evidence="4" id="KW-1185">Reference proteome</keyword>
<evidence type="ECO:0000313" key="3">
    <source>
        <dbReference type="EMBL" id="MBD3110005.1"/>
    </source>
</evidence>
<comment type="caution">
    <text evidence="3">The sequence shown here is derived from an EMBL/GenBank/DDBJ whole genome shotgun (WGS) entry which is preliminary data.</text>
</comment>